<accession>A0ABX2FJZ5</accession>
<dbReference type="RefSeq" id="WP_173142300.1">
    <property type="nucleotide sequence ID" value="NZ_CBCSGW010000045.1"/>
</dbReference>
<evidence type="ECO:0000256" key="1">
    <source>
        <dbReference type="SAM" id="Phobius"/>
    </source>
</evidence>
<comment type="caution">
    <text evidence="2">The sequence shown here is derived from an EMBL/GenBank/DDBJ whole genome shotgun (WGS) entry which is preliminary data.</text>
</comment>
<proteinExistence type="predicted"/>
<gene>
    <name evidence="2" type="ORF">GC106_83910</name>
</gene>
<feature type="transmembrane region" description="Helical" evidence="1">
    <location>
        <begin position="20"/>
        <end position="41"/>
    </location>
</feature>
<keyword evidence="1" id="KW-0812">Transmembrane</keyword>
<evidence type="ECO:0000313" key="3">
    <source>
        <dbReference type="Proteomes" id="UP000763557"/>
    </source>
</evidence>
<keyword evidence="3" id="KW-1185">Reference proteome</keyword>
<evidence type="ECO:0000313" key="2">
    <source>
        <dbReference type="EMBL" id="NRN71116.1"/>
    </source>
</evidence>
<dbReference type="Proteomes" id="UP000763557">
    <property type="component" value="Unassembled WGS sequence"/>
</dbReference>
<sequence>MDERKLKAFELANESAKQLVTLAVAILALTITLVKEVGTLLDIVRVAWVLYLVSIAAGVWRLDALASELERSEGDHQPSTRARMVRIPTVLHVLSFVAASAMLVYYGMVVI</sequence>
<reference evidence="2 3" key="1">
    <citation type="submission" date="2020-01" db="EMBL/GenBank/DDBJ databases">
        <title>Kibdelosporangium persica a novel Actinomycetes from a hot desert in Iran.</title>
        <authorList>
            <person name="Safaei N."/>
            <person name="Zaburannyi N."/>
            <person name="Mueller R."/>
            <person name="Wink J."/>
        </authorList>
    </citation>
    <scope>NUCLEOTIDE SEQUENCE [LARGE SCALE GENOMIC DNA]</scope>
    <source>
        <strain evidence="2 3">4NS15</strain>
    </source>
</reference>
<name>A0ABX2FJZ5_9PSEU</name>
<feature type="transmembrane region" description="Helical" evidence="1">
    <location>
        <begin position="47"/>
        <end position="66"/>
    </location>
</feature>
<keyword evidence="1" id="KW-0472">Membrane</keyword>
<feature type="transmembrane region" description="Helical" evidence="1">
    <location>
        <begin position="87"/>
        <end position="108"/>
    </location>
</feature>
<organism evidence="2 3">
    <name type="scientific">Kibdelosporangium persicum</name>
    <dbReference type="NCBI Taxonomy" id="2698649"/>
    <lineage>
        <taxon>Bacteria</taxon>
        <taxon>Bacillati</taxon>
        <taxon>Actinomycetota</taxon>
        <taxon>Actinomycetes</taxon>
        <taxon>Pseudonocardiales</taxon>
        <taxon>Pseudonocardiaceae</taxon>
        <taxon>Kibdelosporangium</taxon>
    </lineage>
</organism>
<keyword evidence="1" id="KW-1133">Transmembrane helix</keyword>
<dbReference type="EMBL" id="JAAATY010000052">
    <property type="protein sequence ID" value="NRN71116.1"/>
    <property type="molecule type" value="Genomic_DNA"/>
</dbReference>
<protein>
    <submittedName>
        <fullName evidence="2">Uncharacterized protein</fullName>
    </submittedName>
</protein>